<dbReference type="Proteomes" id="UP001597308">
    <property type="component" value="Unassembled WGS sequence"/>
</dbReference>
<dbReference type="RefSeq" id="WP_378796294.1">
    <property type="nucleotide sequence ID" value="NZ_JBHUER010000001.1"/>
</dbReference>
<evidence type="ECO:0000313" key="2">
    <source>
        <dbReference type="Proteomes" id="UP001597308"/>
    </source>
</evidence>
<keyword evidence="2" id="KW-1185">Reference proteome</keyword>
<accession>A0ABW4K3M3</accession>
<comment type="caution">
    <text evidence="1">The sequence shown here is derived from an EMBL/GenBank/DDBJ whole genome shotgun (WGS) entry which is preliminary data.</text>
</comment>
<evidence type="ECO:0000313" key="1">
    <source>
        <dbReference type="EMBL" id="MFD1701663.1"/>
    </source>
</evidence>
<dbReference type="PIRSF" id="PIRSF009120">
    <property type="entry name" value="UCP009120_prtse"/>
    <property type="match status" value="1"/>
</dbReference>
<protein>
    <submittedName>
        <fullName evidence="1">Peptidase</fullName>
    </submittedName>
</protein>
<organism evidence="1 2">
    <name type="scientific">Methylopila henanensis</name>
    <dbReference type="NCBI Taxonomy" id="873516"/>
    <lineage>
        <taxon>Bacteria</taxon>
        <taxon>Pseudomonadati</taxon>
        <taxon>Pseudomonadota</taxon>
        <taxon>Alphaproteobacteria</taxon>
        <taxon>Hyphomicrobiales</taxon>
        <taxon>Methylopilaceae</taxon>
        <taxon>Methylopila</taxon>
    </lineage>
</organism>
<dbReference type="InterPro" id="IPR016545">
    <property type="entry name" value="UCP009120_prtse"/>
</dbReference>
<dbReference type="Gene3D" id="3.60.20.10">
    <property type="entry name" value="Glutamine Phosphoribosylpyrophosphate, subunit 1, domain 1"/>
    <property type="match status" value="1"/>
</dbReference>
<name>A0ABW4K3M3_9HYPH</name>
<dbReference type="SUPFAM" id="SSF56235">
    <property type="entry name" value="N-terminal nucleophile aminohydrolases (Ntn hydrolases)"/>
    <property type="match status" value="1"/>
</dbReference>
<gene>
    <name evidence="1" type="ORF">ACFSCV_01475</name>
</gene>
<sequence length="252" mass="27902">MTYCVGLLVRDGLVMIADTRTNAGIDNIAVFRKLKIVSEKGRRVLAIATSGNLSVSQSVLSLLAEGVENPETGELETLDSQPTMFKAAQLVGRAVREVWRVDGPGLEQMTARFDVQLLFGGQVAGGRLRLFMIYAAGNFIEVTPDTPYFQIGEHKYGKPILDRAVTYETDLYDALKIGLISMDSTMRSNLGVGPPIDVLVLRKDALEPELDYRIEPSEPYFLDLRERWSKALRSAHMEIPRPPYGSNVPGDI</sequence>
<dbReference type="EMBL" id="JBHUER010000001">
    <property type="protein sequence ID" value="MFD1701663.1"/>
    <property type="molecule type" value="Genomic_DNA"/>
</dbReference>
<reference evidence="2" key="1">
    <citation type="journal article" date="2019" name="Int. J. Syst. Evol. Microbiol.">
        <title>The Global Catalogue of Microorganisms (GCM) 10K type strain sequencing project: providing services to taxonomists for standard genome sequencing and annotation.</title>
        <authorList>
            <consortium name="The Broad Institute Genomics Platform"/>
            <consortium name="The Broad Institute Genome Sequencing Center for Infectious Disease"/>
            <person name="Wu L."/>
            <person name="Ma J."/>
        </authorList>
    </citation>
    <scope>NUCLEOTIDE SEQUENCE [LARGE SCALE GENOMIC DNA]</scope>
    <source>
        <strain evidence="2">KCTC 23707</strain>
    </source>
</reference>
<proteinExistence type="predicted"/>
<dbReference type="InterPro" id="IPR029055">
    <property type="entry name" value="Ntn_hydrolases_N"/>
</dbReference>